<dbReference type="Proteomes" id="UP000053260">
    <property type="component" value="Unassembled WGS sequence"/>
</dbReference>
<sequence length="220" mass="22144">MAPDTVSMSALWAASVSWLSFGTAVEEISLLLGEEDGDWTAVAPVILPSVSVIRTWTGPYLVWAVAPVTVRVVGAADVVFGAEGAPLVLVGAGARDAERDADRLGLGEDEARSLPTVRAGVADADGDAVGEADKEASAVRPVLGAASAWASAGSVFGLSASSSTIVAAVAAPASTMRRSGCVFLTKLTAHAAPRVSPAQRGSCHLCTGLADTPAQSSKDS</sequence>
<keyword evidence="2" id="KW-1185">Reference proteome</keyword>
<dbReference type="EMBL" id="LMXB01000048">
    <property type="protein sequence ID" value="KUO19754.1"/>
    <property type="molecule type" value="Genomic_DNA"/>
</dbReference>
<proteinExistence type="predicted"/>
<reference evidence="1 2" key="1">
    <citation type="submission" date="2015-10" db="EMBL/GenBank/DDBJ databases">
        <title>Draft genome sequence of Streptomyces sp. RV15, isolated from a marine sponge.</title>
        <authorList>
            <person name="Ruckert C."/>
            <person name="Abdelmohsen U.R."/>
            <person name="Winkler A."/>
            <person name="Hentschel U."/>
            <person name="Kalinowski J."/>
            <person name="Kampfer P."/>
            <person name="Glaeser S."/>
        </authorList>
    </citation>
    <scope>NUCLEOTIDE SEQUENCE [LARGE SCALE GENOMIC DNA]</scope>
    <source>
        <strain evidence="1 2">RV15</strain>
    </source>
</reference>
<evidence type="ECO:0000313" key="1">
    <source>
        <dbReference type="EMBL" id="KUO19754.1"/>
    </source>
</evidence>
<dbReference type="AlphaFoldDB" id="A0A101UZL7"/>
<accession>A0A101UZL7</accession>
<protein>
    <submittedName>
        <fullName evidence="1">Uncharacterized protein</fullName>
    </submittedName>
</protein>
<gene>
    <name evidence="1" type="ORF">AQJ91_18245</name>
</gene>
<evidence type="ECO:0000313" key="2">
    <source>
        <dbReference type="Proteomes" id="UP000053260"/>
    </source>
</evidence>
<comment type="caution">
    <text evidence="1">The sequence shown here is derived from an EMBL/GenBank/DDBJ whole genome shotgun (WGS) entry which is preliminary data.</text>
</comment>
<organism evidence="1 2">
    <name type="scientific">Streptomyces dysideae</name>
    <dbReference type="NCBI Taxonomy" id="909626"/>
    <lineage>
        <taxon>Bacteria</taxon>
        <taxon>Bacillati</taxon>
        <taxon>Actinomycetota</taxon>
        <taxon>Actinomycetes</taxon>
        <taxon>Kitasatosporales</taxon>
        <taxon>Streptomycetaceae</taxon>
        <taxon>Streptomyces</taxon>
    </lineage>
</organism>
<dbReference type="STRING" id="909626.AQJ91_18245"/>
<name>A0A101UZL7_9ACTN</name>